<dbReference type="HOGENOM" id="CLU_032585_0_0_1"/>
<feature type="compositionally biased region" description="Polar residues" evidence="1">
    <location>
        <begin position="483"/>
        <end position="496"/>
    </location>
</feature>
<dbReference type="eggNOG" id="ENOG502QWA7">
    <property type="taxonomic scope" value="Eukaryota"/>
</dbReference>
<feature type="compositionally biased region" description="Low complexity" evidence="1">
    <location>
        <begin position="431"/>
        <end position="440"/>
    </location>
</feature>
<feature type="region of interest" description="Disordered" evidence="1">
    <location>
        <begin position="384"/>
        <end position="560"/>
    </location>
</feature>
<dbReference type="PaxDb" id="284590-Q6CWV7"/>
<feature type="compositionally biased region" description="Basic and acidic residues" evidence="1">
    <location>
        <begin position="298"/>
        <end position="327"/>
    </location>
</feature>
<feature type="region of interest" description="Disordered" evidence="1">
    <location>
        <begin position="206"/>
        <end position="267"/>
    </location>
</feature>
<reference evidence="2 3" key="1">
    <citation type="journal article" date="2004" name="Nature">
        <title>Genome evolution in yeasts.</title>
        <authorList>
            <consortium name="Genolevures"/>
            <person name="Dujon B."/>
            <person name="Sherman D."/>
            <person name="Fischer G."/>
            <person name="Durrens P."/>
            <person name="Casaregola S."/>
            <person name="Lafontaine I."/>
            <person name="de Montigny J."/>
            <person name="Marck C."/>
            <person name="Neuveglise C."/>
            <person name="Talla E."/>
            <person name="Goffard N."/>
            <person name="Frangeul L."/>
            <person name="Aigle M."/>
            <person name="Anthouard V."/>
            <person name="Babour A."/>
            <person name="Barbe V."/>
            <person name="Barnay S."/>
            <person name="Blanchin S."/>
            <person name="Beckerich J.M."/>
            <person name="Beyne E."/>
            <person name="Bleykasten C."/>
            <person name="Boisrame A."/>
            <person name="Boyer J."/>
            <person name="Cattolico L."/>
            <person name="Confanioleri F."/>
            <person name="de Daruvar A."/>
            <person name="Despons L."/>
            <person name="Fabre E."/>
            <person name="Fairhead C."/>
            <person name="Ferry-Dumazet H."/>
            <person name="Groppi A."/>
            <person name="Hantraye F."/>
            <person name="Hennequin C."/>
            <person name="Jauniaux N."/>
            <person name="Joyet P."/>
            <person name="Kachouri R."/>
            <person name="Kerrest A."/>
            <person name="Koszul R."/>
            <person name="Lemaire M."/>
            <person name="Lesur I."/>
            <person name="Ma L."/>
            <person name="Muller H."/>
            <person name="Nicaud J.M."/>
            <person name="Nikolski M."/>
            <person name="Oztas S."/>
            <person name="Ozier-Kalogeropoulos O."/>
            <person name="Pellenz S."/>
            <person name="Potier S."/>
            <person name="Richard G.F."/>
            <person name="Straub M.L."/>
            <person name="Suleau A."/>
            <person name="Swennene D."/>
            <person name="Tekaia F."/>
            <person name="Wesolowski-Louvel M."/>
            <person name="Westhof E."/>
            <person name="Wirth B."/>
            <person name="Zeniou-Meyer M."/>
            <person name="Zivanovic I."/>
            <person name="Bolotin-Fukuhara M."/>
            <person name="Thierry A."/>
            <person name="Bouchier C."/>
            <person name="Caudron B."/>
            <person name="Scarpelli C."/>
            <person name="Gaillardin C."/>
            <person name="Weissenbach J."/>
            <person name="Wincker P."/>
            <person name="Souciet J.L."/>
        </authorList>
    </citation>
    <scope>NUCLEOTIDE SEQUENCE [LARGE SCALE GENOMIC DNA]</scope>
    <source>
        <strain evidence="3">ATCC 8585 / CBS 2359 / DSM 70799 / NBRC 1267 / NRRL Y-1140 / WM37</strain>
    </source>
</reference>
<feature type="compositionally biased region" description="Low complexity" evidence="1">
    <location>
        <begin position="448"/>
        <end position="463"/>
    </location>
</feature>
<feature type="compositionally biased region" description="Low complexity" evidence="1">
    <location>
        <begin position="336"/>
        <end position="350"/>
    </location>
</feature>
<feature type="compositionally biased region" description="Basic and acidic residues" evidence="1">
    <location>
        <begin position="384"/>
        <end position="410"/>
    </location>
</feature>
<proteinExistence type="predicted"/>
<protein>
    <submittedName>
        <fullName evidence="2">KLLA0B01155p</fullName>
    </submittedName>
</protein>
<feature type="compositionally biased region" description="Low complexity" evidence="1">
    <location>
        <begin position="411"/>
        <end position="423"/>
    </location>
</feature>
<feature type="compositionally biased region" description="Basic and acidic residues" evidence="1">
    <location>
        <begin position="206"/>
        <end position="216"/>
    </location>
</feature>
<evidence type="ECO:0000256" key="1">
    <source>
        <dbReference type="SAM" id="MobiDB-lite"/>
    </source>
</evidence>
<evidence type="ECO:0000313" key="2">
    <source>
        <dbReference type="EMBL" id="CAH01975.1"/>
    </source>
</evidence>
<feature type="compositionally biased region" description="Basic residues" evidence="1">
    <location>
        <begin position="464"/>
        <end position="476"/>
    </location>
</feature>
<dbReference type="OMA" id="FKLFWEL"/>
<gene>
    <name evidence="2" type="ORF">KLLA0_B01155g</name>
</gene>
<dbReference type="EMBL" id="CR382122">
    <property type="protein sequence ID" value="CAH01975.1"/>
    <property type="molecule type" value="Genomic_DNA"/>
</dbReference>
<dbReference type="InParanoid" id="Q6CWV7"/>
<name>Q6CWV7_KLULA</name>
<dbReference type="Proteomes" id="UP000000598">
    <property type="component" value="Chromosome B"/>
</dbReference>
<dbReference type="FunCoup" id="Q6CWV7">
    <property type="interactions" value="95"/>
</dbReference>
<accession>Q6CWV7</accession>
<dbReference type="AlphaFoldDB" id="Q6CWV7"/>
<keyword evidence="3" id="KW-1185">Reference proteome</keyword>
<organism evidence="2 3">
    <name type="scientific">Kluyveromyces lactis (strain ATCC 8585 / CBS 2359 / DSM 70799 / NBRC 1267 / NRRL Y-1140 / WM37)</name>
    <name type="common">Yeast</name>
    <name type="synonym">Candida sphaerica</name>
    <dbReference type="NCBI Taxonomy" id="284590"/>
    <lineage>
        <taxon>Eukaryota</taxon>
        <taxon>Fungi</taxon>
        <taxon>Dikarya</taxon>
        <taxon>Ascomycota</taxon>
        <taxon>Saccharomycotina</taxon>
        <taxon>Saccharomycetes</taxon>
        <taxon>Saccharomycetales</taxon>
        <taxon>Saccharomycetaceae</taxon>
        <taxon>Kluyveromyces</taxon>
    </lineage>
</organism>
<dbReference type="KEGG" id="kla:KLLA0_B01155g"/>
<evidence type="ECO:0000313" key="3">
    <source>
        <dbReference type="Proteomes" id="UP000000598"/>
    </source>
</evidence>
<sequence>MASASKNNHDASKKKMSLEEFFSDNSLGESVWNEEEIDLNAINTSISNTTSLDVLKQSSIRLDAAGGPGGMSHDHMHRGGYGSHQHDPMMSHQRLPNSPPYILKFVNLPSTFSNYEIEDLFKTKRAQFVKFKLFWELNKTLGAQNEPTIFQKLFKRDSKVAFVEVYSYRDMDKILSQWKGPLKELYNIRVDMASFDDFKEYMDKDKEISPQDDASRPYHGNQQPGSSAARRRSSGEGLPPPQSGPTSPSTTRRKSNPFGSAKPVDTQTKLLEIEQKIDQLGIEDTKTLRRLTIGSDEEDHHENETSQEKGDRVRKNLHILKREKNIDDSDSEAIATQSHSTPQPPKSTTSTPPPKLNFMSIIKKKEQVELEEQKLKEEEAIKEAAAREEEQRRHAQEQAEEEARRLKADANSEYSNSSGNESNGSDEHTNHNSNQNYSNNFKFRDNDNNVNNGSDRYDNNNGNRRGRGNFRGRGRGGYRGDHSNNGSRYNSDSNNNYHKKFDDRSQQQQQYGLFAPAAGFLKDQNRGGHSSSGGRGRGRGRGGRDRGGRGGRGRGSSSTD</sequence>
<feature type="region of interest" description="Disordered" evidence="1">
    <location>
        <begin position="293"/>
        <end position="357"/>
    </location>
</feature>